<dbReference type="AlphaFoldDB" id="A0A8S0X2C2"/>
<dbReference type="Proteomes" id="UP000494216">
    <property type="component" value="Unassembled WGS sequence"/>
</dbReference>
<feature type="signal peptide" evidence="2">
    <location>
        <begin position="1"/>
        <end position="18"/>
    </location>
</feature>
<gene>
    <name evidence="3" type="ORF">METHB2_50063</name>
</gene>
<dbReference type="RefSeq" id="WP_174626621.1">
    <property type="nucleotide sequence ID" value="NZ_CADCXN010000080.1"/>
</dbReference>
<sequence length="143" mass="16330">MKKLSPLLLILCCSFLIACGTGQEINGHSTRTAYRSVKGLKERLSPENRIEFEVAFWTIRDAKKNDDEFLDTVDGKTPTEIIALGKEIYQQRKNEGFEAYSQYSSWEDMIAKFGQERTDPDIRKGKNASKDAKDKANNVLYKL</sequence>
<keyword evidence="4" id="KW-1185">Reference proteome</keyword>
<accession>A0A8S0X2C2</accession>
<keyword evidence="2" id="KW-0732">Signal</keyword>
<dbReference type="EMBL" id="CADCXN010000080">
    <property type="protein sequence ID" value="CAA9891792.1"/>
    <property type="molecule type" value="Genomic_DNA"/>
</dbReference>
<evidence type="ECO:0000313" key="3">
    <source>
        <dbReference type="EMBL" id="CAA9891792.1"/>
    </source>
</evidence>
<evidence type="ECO:0000256" key="1">
    <source>
        <dbReference type="SAM" id="MobiDB-lite"/>
    </source>
</evidence>
<organism evidence="3 4">
    <name type="scientific">Candidatus Methylobacter favarea</name>
    <dbReference type="NCBI Taxonomy" id="2707345"/>
    <lineage>
        <taxon>Bacteria</taxon>
        <taxon>Pseudomonadati</taxon>
        <taxon>Pseudomonadota</taxon>
        <taxon>Gammaproteobacteria</taxon>
        <taxon>Methylococcales</taxon>
        <taxon>Methylococcaceae</taxon>
        <taxon>Methylobacter</taxon>
    </lineage>
</organism>
<evidence type="ECO:0000256" key="2">
    <source>
        <dbReference type="SAM" id="SignalP"/>
    </source>
</evidence>
<feature type="chain" id="PRO_5035927799" description="Lipoprotein" evidence="2">
    <location>
        <begin position="19"/>
        <end position="143"/>
    </location>
</feature>
<evidence type="ECO:0000313" key="4">
    <source>
        <dbReference type="Proteomes" id="UP000494216"/>
    </source>
</evidence>
<comment type="caution">
    <text evidence="3">The sequence shown here is derived from an EMBL/GenBank/DDBJ whole genome shotgun (WGS) entry which is preliminary data.</text>
</comment>
<evidence type="ECO:0008006" key="5">
    <source>
        <dbReference type="Google" id="ProtNLM"/>
    </source>
</evidence>
<proteinExistence type="predicted"/>
<reference evidence="3 4" key="1">
    <citation type="submission" date="2020-02" db="EMBL/GenBank/DDBJ databases">
        <authorList>
            <person name="Hogendoorn C."/>
        </authorList>
    </citation>
    <scope>NUCLEOTIDE SEQUENCE [LARGE SCALE GENOMIC DNA]</scope>
    <source>
        <strain evidence="3">METHB21</strain>
    </source>
</reference>
<feature type="compositionally biased region" description="Basic and acidic residues" evidence="1">
    <location>
        <begin position="117"/>
        <end position="136"/>
    </location>
</feature>
<feature type="region of interest" description="Disordered" evidence="1">
    <location>
        <begin position="117"/>
        <end position="138"/>
    </location>
</feature>
<dbReference type="PROSITE" id="PS51257">
    <property type="entry name" value="PROKAR_LIPOPROTEIN"/>
    <property type="match status" value="1"/>
</dbReference>
<protein>
    <recommendedName>
        <fullName evidence="5">Lipoprotein</fullName>
    </recommendedName>
</protein>
<name>A0A8S0X2C2_9GAMM</name>